<evidence type="ECO:0000313" key="2">
    <source>
        <dbReference type="EMBL" id="SVD10198.1"/>
    </source>
</evidence>
<dbReference type="GO" id="GO:0003677">
    <property type="term" value="F:DNA binding"/>
    <property type="evidence" value="ECO:0007669"/>
    <property type="project" value="InterPro"/>
</dbReference>
<dbReference type="InterPro" id="IPR010982">
    <property type="entry name" value="Lambda_DNA-bd_dom_sf"/>
</dbReference>
<accession>A0A382SLX8</accession>
<evidence type="ECO:0000259" key="1">
    <source>
        <dbReference type="PROSITE" id="PS50943"/>
    </source>
</evidence>
<dbReference type="EMBL" id="UINC01129660">
    <property type="protein sequence ID" value="SVD10198.1"/>
    <property type="molecule type" value="Genomic_DNA"/>
</dbReference>
<dbReference type="CDD" id="cd00093">
    <property type="entry name" value="HTH_XRE"/>
    <property type="match status" value="1"/>
</dbReference>
<reference evidence="2" key="1">
    <citation type="submission" date="2018-05" db="EMBL/GenBank/DDBJ databases">
        <authorList>
            <person name="Lanie J.A."/>
            <person name="Ng W.-L."/>
            <person name="Kazmierczak K.M."/>
            <person name="Andrzejewski T.M."/>
            <person name="Davidsen T.M."/>
            <person name="Wayne K.J."/>
            <person name="Tettelin H."/>
            <person name="Glass J.I."/>
            <person name="Rusch D."/>
            <person name="Podicherti R."/>
            <person name="Tsui H.-C.T."/>
            <person name="Winkler M.E."/>
        </authorList>
    </citation>
    <scope>NUCLEOTIDE SEQUENCE</scope>
</reference>
<dbReference type="Gene3D" id="1.10.260.40">
    <property type="entry name" value="lambda repressor-like DNA-binding domains"/>
    <property type="match status" value="1"/>
</dbReference>
<dbReference type="AlphaFoldDB" id="A0A382SLX8"/>
<feature type="domain" description="HTH cro/C1-type" evidence="1">
    <location>
        <begin position="10"/>
        <end position="45"/>
    </location>
</feature>
<name>A0A382SLX8_9ZZZZ</name>
<dbReference type="InterPro" id="IPR001387">
    <property type="entry name" value="Cro/C1-type_HTH"/>
</dbReference>
<proteinExistence type="predicted"/>
<dbReference type="Pfam" id="PF01381">
    <property type="entry name" value="HTH_3"/>
    <property type="match status" value="1"/>
</dbReference>
<feature type="non-terminal residue" evidence="2">
    <location>
        <position position="1"/>
    </location>
</feature>
<dbReference type="SUPFAM" id="SSF47413">
    <property type="entry name" value="lambda repressor-like DNA-binding domains"/>
    <property type="match status" value="1"/>
</dbReference>
<sequence length="99" mass="11372">VKDKQGDEKGMSHSNLSHIENGNVWTTKEILKQIADLLDYDLDKMLAIRNEVNSDIENIIIEQSDAVPEFLRTAKNLTAEDWKKLTEQVKSMKKDNNND</sequence>
<gene>
    <name evidence="2" type="ORF">METZ01_LOCUS363052</name>
</gene>
<protein>
    <recommendedName>
        <fullName evidence="1">HTH cro/C1-type domain-containing protein</fullName>
    </recommendedName>
</protein>
<dbReference type="PROSITE" id="PS50943">
    <property type="entry name" value="HTH_CROC1"/>
    <property type="match status" value="1"/>
</dbReference>
<organism evidence="2">
    <name type="scientific">marine metagenome</name>
    <dbReference type="NCBI Taxonomy" id="408172"/>
    <lineage>
        <taxon>unclassified sequences</taxon>
        <taxon>metagenomes</taxon>
        <taxon>ecological metagenomes</taxon>
    </lineage>
</organism>